<evidence type="ECO:0000313" key="1">
    <source>
        <dbReference type="EMBL" id="POM72441.1"/>
    </source>
</evidence>
<dbReference type="OrthoDB" id="96206at2759"/>
<dbReference type="Gene3D" id="3.30.530.20">
    <property type="match status" value="1"/>
</dbReference>
<dbReference type="InterPro" id="IPR052727">
    <property type="entry name" value="Rab4/Rab5_effector"/>
</dbReference>
<dbReference type="PANTHER" id="PTHR13510:SF44">
    <property type="entry name" value="RABENOSYN-5"/>
    <property type="match status" value="1"/>
</dbReference>
<dbReference type="AlphaFoldDB" id="A0A2P4Y3R4"/>
<proteinExistence type="predicted"/>
<organism evidence="1 2">
    <name type="scientific">Phytophthora palmivora</name>
    <dbReference type="NCBI Taxonomy" id="4796"/>
    <lineage>
        <taxon>Eukaryota</taxon>
        <taxon>Sar</taxon>
        <taxon>Stramenopiles</taxon>
        <taxon>Oomycota</taxon>
        <taxon>Peronosporomycetes</taxon>
        <taxon>Peronosporales</taxon>
        <taxon>Peronosporaceae</taxon>
        <taxon>Phytophthora</taxon>
    </lineage>
</organism>
<dbReference type="EMBL" id="NCKW01005791">
    <property type="protein sequence ID" value="POM72441.1"/>
    <property type="molecule type" value="Genomic_DNA"/>
</dbReference>
<dbReference type="Proteomes" id="UP000237271">
    <property type="component" value="Unassembled WGS sequence"/>
</dbReference>
<evidence type="ECO:0008006" key="3">
    <source>
        <dbReference type="Google" id="ProtNLM"/>
    </source>
</evidence>
<comment type="caution">
    <text evidence="1">The sequence shown here is derived from an EMBL/GenBank/DDBJ whole genome shotgun (WGS) entry which is preliminary data.</text>
</comment>
<evidence type="ECO:0000313" key="2">
    <source>
        <dbReference type="Proteomes" id="UP000237271"/>
    </source>
</evidence>
<keyword evidence="2" id="KW-1185">Reference proteome</keyword>
<accession>A0A2P4Y3R4</accession>
<sequence length="390" mass="44624">MISGGGPFQALKLSAEEQQHCHDRMFQLLDRTLRSYDERDGQAQDGRSSTPLHHSNLDNTRWKLLKTQSDASLYTERSTCMFQDHNLLGGDWDNPVVILMVGTIRGDLDEVMLGIETPDSTTFRTRTELFTKQPVDCAVLAELMGPTEADPFRFLGVTWMVYEHHWPLKAMIRPRDFVTLTATGTMTRSNGDRIGYEVVLPANLPQCPPLPGSIHRGKIMYAAIFKQQEPGIVDVYVHTYVETQGMILDKLVVNITWKATIGFWNAPHLAEMKKLQWCIANCRSERQKEQQRASSSALNVCKQCYERRSMMKRSSDAQEEKKSCVLCTTSTCYRCRVDRTLNVIDENSRRLTEQHVVVCEPCLLFVQKLLPTDIARLNHKQRLRQQRASS</sequence>
<gene>
    <name evidence="1" type="ORF">PHPALM_10841</name>
</gene>
<dbReference type="PANTHER" id="PTHR13510">
    <property type="entry name" value="FYVE-FINGER-CONTAINING RAB5 EFFECTOR PROTEIN RABENOSYN-5-RELATED"/>
    <property type="match status" value="1"/>
</dbReference>
<dbReference type="InterPro" id="IPR023393">
    <property type="entry name" value="START-like_dom_sf"/>
</dbReference>
<protein>
    <recommendedName>
        <fullName evidence="3">START domain-containing protein</fullName>
    </recommendedName>
</protein>
<reference evidence="1 2" key="1">
    <citation type="journal article" date="2017" name="Genome Biol. Evol.">
        <title>Phytophthora megakarya and P. palmivora, closely related causal agents of cacao black pod rot, underwent increases in genome sizes and gene numbers by different mechanisms.</title>
        <authorList>
            <person name="Ali S.S."/>
            <person name="Shao J."/>
            <person name="Lary D.J."/>
            <person name="Kronmiller B."/>
            <person name="Shen D."/>
            <person name="Strem M.D."/>
            <person name="Amoako-Attah I."/>
            <person name="Akrofi A.Y."/>
            <person name="Begoude B.A."/>
            <person name="Ten Hoopen G.M."/>
            <person name="Coulibaly K."/>
            <person name="Kebe B.I."/>
            <person name="Melnick R.L."/>
            <person name="Guiltinan M.J."/>
            <person name="Tyler B.M."/>
            <person name="Meinhardt L.W."/>
            <person name="Bailey B.A."/>
        </authorList>
    </citation>
    <scope>NUCLEOTIDE SEQUENCE [LARGE SCALE GENOMIC DNA]</scope>
    <source>
        <strain evidence="2">sbr112.9</strain>
    </source>
</reference>
<name>A0A2P4Y3R4_9STRA</name>